<proteinExistence type="predicted"/>
<dbReference type="AlphaFoldDB" id="A0A7D4SNN0"/>
<evidence type="ECO:0000256" key="5">
    <source>
        <dbReference type="SAM" id="Phobius"/>
    </source>
</evidence>
<evidence type="ECO:0000256" key="4">
    <source>
        <dbReference type="ARBA" id="ARBA00023136"/>
    </source>
</evidence>
<feature type="domain" description="RDD" evidence="6">
    <location>
        <begin position="6"/>
        <end position="126"/>
    </location>
</feature>
<feature type="transmembrane region" description="Helical" evidence="5">
    <location>
        <begin position="6"/>
        <end position="30"/>
    </location>
</feature>
<dbReference type="RefSeq" id="WP_173285695.1">
    <property type="nucleotide sequence ID" value="NZ_CP054020.1"/>
</dbReference>
<keyword evidence="4 5" id="KW-0472">Membrane</keyword>
<evidence type="ECO:0000313" key="7">
    <source>
        <dbReference type="EMBL" id="QKI89661.1"/>
    </source>
</evidence>
<feature type="transmembrane region" description="Helical" evidence="5">
    <location>
        <begin position="93"/>
        <end position="113"/>
    </location>
</feature>
<organism evidence="7 8">
    <name type="scientific">Thiomicrorhabdus xiamenensis</name>
    <dbReference type="NCBI Taxonomy" id="2739063"/>
    <lineage>
        <taxon>Bacteria</taxon>
        <taxon>Pseudomonadati</taxon>
        <taxon>Pseudomonadota</taxon>
        <taxon>Gammaproteobacteria</taxon>
        <taxon>Thiotrichales</taxon>
        <taxon>Piscirickettsiaceae</taxon>
        <taxon>Thiomicrorhabdus</taxon>
    </lineage>
</organism>
<evidence type="ECO:0000256" key="3">
    <source>
        <dbReference type="ARBA" id="ARBA00022989"/>
    </source>
</evidence>
<reference evidence="7 8" key="1">
    <citation type="submission" date="2020-05" db="EMBL/GenBank/DDBJ databases">
        <title>Thiomicrorhabdus sediminis sp.nov. and Thiomicrorhabdus xiamenensis sp.nov., novel sulfur-oxidizing bacteria isolated from coastal sediment.</title>
        <authorList>
            <person name="Liu X."/>
        </authorList>
    </citation>
    <scope>NUCLEOTIDE SEQUENCE [LARGE SCALE GENOMIC DNA]</scope>
    <source>
        <strain evidence="7 8">G2</strain>
    </source>
</reference>
<evidence type="ECO:0000256" key="1">
    <source>
        <dbReference type="ARBA" id="ARBA00004141"/>
    </source>
</evidence>
<evidence type="ECO:0000256" key="2">
    <source>
        <dbReference type="ARBA" id="ARBA00022692"/>
    </source>
</evidence>
<keyword evidence="3 5" id="KW-1133">Transmembrane helix</keyword>
<dbReference type="Proteomes" id="UP000504724">
    <property type="component" value="Chromosome"/>
</dbReference>
<dbReference type="EMBL" id="CP054020">
    <property type="protein sequence ID" value="QKI89661.1"/>
    <property type="molecule type" value="Genomic_DNA"/>
</dbReference>
<dbReference type="GO" id="GO:0016020">
    <property type="term" value="C:membrane"/>
    <property type="evidence" value="ECO:0007669"/>
    <property type="project" value="UniProtKB-SubCell"/>
</dbReference>
<comment type="subcellular location">
    <subcellularLocation>
        <location evidence="1">Membrane</location>
        <topology evidence="1">Multi-pass membrane protein</topology>
    </subcellularLocation>
</comment>
<feature type="transmembrane region" description="Helical" evidence="5">
    <location>
        <begin position="42"/>
        <end position="62"/>
    </location>
</feature>
<evidence type="ECO:0000313" key="8">
    <source>
        <dbReference type="Proteomes" id="UP000504724"/>
    </source>
</evidence>
<gene>
    <name evidence="7" type="ORF">HQN79_08815</name>
</gene>
<keyword evidence="2 5" id="KW-0812">Transmembrane</keyword>
<dbReference type="Pfam" id="PF06271">
    <property type="entry name" value="RDD"/>
    <property type="match status" value="1"/>
</dbReference>
<dbReference type="KEGG" id="txa:HQN79_08815"/>
<accession>A0A7D4SNN0</accession>
<protein>
    <submittedName>
        <fullName evidence="7">RDD family protein</fullName>
    </submittedName>
</protein>
<name>A0A7D4SNN0_9GAMM</name>
<sequence length="134" mass="15509">MPFKIIFAMLYDFILLCAIWFAASIPFVLWQGSGEFATNDKINLAFQIYLIAITYLYLTYFWTQSGQTPGLRTWKLQLQREDGYLLTRHNANLRFLLAVPLTLFFGLTLIGFITPKKQLLHDQLAKTKIVPISD</sequence>
<keyword evidence="8" id="KW-1185">Reference proteome</keyword>
<dbReference type="InterPro" id="IPR010432">
    <property type="entry name" value="RDD"/>
</dbReference>
<evidence type="ECO:0000259" key="6">
    <source>
        <dbReference type="Pfam" id="PF06271"/>
    </source>
</evidence>